<evidence type="ECO:0000256" key="6">
    <source>
        <dbReference type="RuleBase" id="RU000454"/>
    </source>
</evidence>
<keyword evidence="6" id="KW-0378">Hydrolase</keyword>
<dbReference type="SUPFAM" id="SSF50630">
    <property type="entry name" value="Acid proteases"/>
    <property type="match status" value="2"/>
</dbReference>
<dbReference type="InterPro" id="IPR001461">
    <property type="entry name" value="Aspartic_peptidase_A1"/>
</dbReference>
<evidence type="ECO:0000313" key="9">
    <source>
        <dbReference type="Proteomes" id="UP000322234"/>
    </source>
</evidence>
<feature type="disulfide bond" evidence="5">
    <location>
        <begin position="231"/>
        <end position="235"/>
    </location>
</feature>
<feature type="domain" description="Peptidase A1" evidence="7">
    <location>
        <begin position="33"/>
        <end position="344"/>
    </location>
</feature>
<dbReference type="PRINTS" id="PR00792">
    <property type="entry name" value="PEPSIN"/>
</dbReference>
<dbReference type="PANTHER" id="PTHR47966">
    <property type="entry name" value="BETA-SITE APP-CLEAVING ENZYME, ISOFORM A-RELATED"/>
    <property type="match status" value="1"/>
</dbReference>
<keyword evidence="6" id="KW-0645">Protease</keyword>
<evidence type="ECO:0000256" key="3">
    <source>
        <dbReference type="ARBA" id="ARBA00023157"/>
    </source>
</evidence>
<feature type="disulfide bond" evidence="5">
    <location>
        <begin position="64"/>
        <end position="69"/>
    </location>
</feature>
<evidence type="ECO:0000256" key="5">
    <source>
        <dbReference type="PIRSR" id="PIRSR601461-2"/>
    </source>
</evidence>
<reference evidence="8" key="1">
    <citation type="submission" date="2019-10" db="EMBL/GenBank/DDBJ databases">
        <title>The sequence and de novo assembly of the wild yak genome.</title>
        <authorList>
            <person name="Liu Y."/>
        </authorList>
    </citation>
    <scope>NUCLEOTIDE SEQUENCE [LARGE SCALE GENOMIC DNA]</scope>
    <source>
        <strain evidence="8">WY2019</strain>
    </source>
</reference>
<comment type="subcellular location">
    <subcellularLocation>
        <location evidence="1">Secreted</location>
        <location evidence="1">Extracellular space</location>
    </subcellularLocation>
</comment>
<dbReference type="GO" id="GO:0005576">
    <property type="term" value="C:extracellular region"/>
    <property type="evidence" value="ECO:0007669"/>
    <property type="project" value="UniProtKB-SubCell"/>
</dbReference>
<dbReference type="Gene3D" id="2.40.70.10">
    <property type="entry name" value="Acid Proteases"/>
    <property type="match status" value="3"/>
</dbReference>
<dbReference type="PROSITE" id="PS51767">
    <property type="entry name" value="PEPTIDASE_A1"/>
    <property type="match status" value="1"/>
</dbReference>
<dbReference type="FunFam" id="2.40.70.10:FF:000004">
    <property type="entry name" value="Pepsin A"/>
    <property type="match status" value="1"/>
</dbReference>
<dbReference type="InterPro" id="IPR001969">
    <property type="entry name" value="Aspartic_peptidase_AS"/>
</dbReference>
<organism evidence="8 9">
    <name type="scientific">Bos mutus</name>
    <name type="common">wild yak</name>
    <dbReference type="NCBI Taxonomy" id="72004"/>
    <lineage>
        <taxon>Eukaryota</taxon>
        <taxon>Metazoa</taxon>
        <taxon>Chordata</taxon>
        <taxon>Craniata</taxon>
        <taxon>Vertebrata</taxon>
        <taxon>Euteleostomi</taxon>
        <taxon>Mammalia</taxon>
        <taxon>Eutheria</taxon>
        <taxon>Laurasiatheria</taxon>
        <taxon>Artiodactyla</taxon>
        <taxon>Ruminantia</taxon>
        <taxon>Pecora</taxon>
        <taxon>Bovidae</taxon>
        <taxon>Bovinae</taxon>
        <taxon>Bos</taxon>
    </lineage>
</organism>
<feature type="active site" evidence="4">
    <location>
        <position position="240"/>
    </location>
</feature>
<keyword evidence="9" id="KW-1185">Reference proteome</keyword>
<evidence type="ECO:0000313" key="8">
    <source>
        <dbReference type="EMBL" id="MXQ90772.1"/>
    </source>
</evidence>
<evidence type="ECO:0000256" key="2">
    <source>
        <dbReference type="ARBA" id="ARBA00007447"/>
    </source>
</evidence>
<evidence type="ECO:0000259" key="7">
    <source>
        <dbReference type="PROSITE" id="PS51767"/>
    </source>
</evidence>
<feature type="active site" evidence="4">
    <location>
        <position position="51"/>
    </location>
</feature>
<dbReference type="GO" id="GO:0006508">
    <property type="term" value="P:proteolysis"/>
    <property type="evidence" value="ECO:0007669"/>
    <property type="project" value="UniProtKB-KW"/>
</dbReference>
<keyword evidence="6" id="KW-0064">Aspartyl protease</keyword>
<sequence>MKDLVKVLHFMKHEVACAAWAGGPHGVHSQMAYISNITTGTPPQQFQVIFDTNSSDLWVLSVYCPSSSCSTNSKFNPSQSSTFQDMRRTINLSFGSGRMSGYLGSDIVWVIPLCGNSLFPRIGELFVPWQAFGLSTNLSREAMEYGPYDGILGLAYPSFPTDGTSPVFDNLNNRRVISQPVFAFYLSSMVMFGGVDNSYFHRDLKWIPVIQPRYWQIMMNRVSMNGKIIACYHGCQAIVDTGSSLLIGPTDLVSSIQGHINPSPIRDSEQMMSCNDATNLPPVIFTIHCTDFPVPPKYYIQKISKSLGFSSFQGGTENMVPLETWILVPFAKFWAVWIPEPSLSSRAKHTPSFGPQCCWGEAIHVKGELRMHRAFSLSELPSEAELQTIWFELPWFDTCNQPENSNVVMFGGVDHAYYKGDLKWAFVDTGSPLLVSPSEPVSNIQRRINPRPNQDDQQMISCNNTKTLAPVVFTIYSINYPMSPQYYTQEISQDLCFISFQGGPELMSSSETWLLGPNTPLPLASNDAGNDAIHVTGDPRCNEHFSLSELPPGAELQTISFELP</sequence>
<name>A0A6B0RMN7_9CETA</name>
<protein>
    <recommendedName>
        <fullName evidence="7">Peptidase A1 domain-containing protein</fullName>
    </recommendedName>
</protein>
<dbReference type="EMBL" id="VBQZ03000064">
    <property type="protein sequence ID" value="MXQ90772.1"/>
    <property type="molecule type" value="Genomic_DNA"/>
</dbReference>
<dbReference type="PROSITE" id="PS00141">
    <property type="entry name" value="ASP_PROTEASE"/>
    <property type="match status" value="1"/>
</dbReference>
<dbReference type="AlphaFoldDB" id="A0A6B0RMN7"/>
<dbReference type="GO" id="GO:0004190">
    <property type="term" value="F:aspartic-type endopeptidase activity"/>
    <property type="evidence" value="ECO:0007669"/>
    <property type="project" value="UniProtKB-KW"/>
</dbReference>
<accession>A0A6B0RMN7</accession>
<evidence type="ECO:0000256" key="1">
    <source>
        <dbReference type="ARBA" id="ARBA00004239"/>
    </source>
</evidence>
<dbReference type="Proteomes" id="UP000322234">
    <property type="component" value="Unassembled WGS sequence"/>
</dbReference>
<dbReference type="InterPro" id="IPR021109">
    <property type="entry name" value="Peptidase_aspartic_dom_sf"/>
</dbReference>
<keyword evidence="3 5" id="KW-1015">Disulfide bond</keyword>
<comment type="caution">
    <text evidence="8">The sequence shown here is derived from an EMBL/GenBank/DDBJ whole genome shotgun (WGS) entry which is preliminary data.</text>
</comment>
<evidence type="ECO:0000256" key="4">
    <source>
        <dbReference type="PIRSR" id="PIRSR601461-1"/>
    </source>
</evidence>
<dbReference type="PANTHER" id="PTHR47966:SF49">
    <property type="entry name" value="PEPSIN A-5"/>
    <property type="match status" value="1"/>
</dbReference>
<dbReference type="InterPro" id="IPR033121">
    <property type="entry name" value="PEPTIDASE_A1"/>
</dbReference>
<dbReference type="Pfam" id="PF00026">
    <property type="entry name" value="Asp"/>
    <property type="match status" value="2"/>
</dbReference>
<proteinExistence type="inferred from homology"/>
<gene>
    <name evidence="8" type="ORF">E5288_WYG016112</name>
</gene>
<comment type="similarity">
    <text evidence="2 6">Belongs to the peptidase A1 family.</text>
</comment>